<dbReference type="Proteomes" id="UP000198561">
    <property type="component" value="Unassembled WGS sequence"/>
</dbReference>
<dbReference type="EMBL" id="FNWQ01000001">
    <property type="protein sequence ID" value="SEH28567.1"/>
    <property type="molecule type" value="Genomic_DNA"/>
</dbReference>
<evidence type="ECO:0000313" key="1">
    <source>
        <dbReference type="EMBL" id="SEH28567.1"/>
    </source>
</evidence>
<name>A0A1H6GYG5_CHRCI</name>
<evidence type="ECO:0000313" key="2">
    <source>
        <dbReference type="Proteomes" id="UP000198561"/>
    </source>
</evidence>
<dbReference type="AlphaFoldDB" id="A0A1H6GYG5"/>
<sequence length="76" mass="9106">MEKEICTISIANNWLGDEYIFYENNTIKRVYDSHSLNSNKTEWIVPQKINKHTKDKLIRACPEEFKEQVMQILDYP</sequence>
<gene>
    <name evidence="1" type="ORF">SAMN05421593_0745</name>
</gene>
<accession>A0A1H6GYG5</accession>
<proteinExistence type="predicted"/>
<dbReference type="RefSeq" id="WP_089689946.1">
    <property type="nucleotide sequence ID" value="NZ_DALZIY010000001.1"/>
</dbReference>
<organism evidence="1 2">
    <name type="scientific">Chryseobacterium culicis</name>
    <dbReference type="NCBI Taxonomy" id="680127"/>
    <lineage>
        <taxon>Bacteria</taxon>
        <taxon>Pseudomonadati</taxon>
        <taxon>Bacteroidota</taxon>
        <taxon>Flavobacteriia</taxon>
        <taxon>Flavobacteriales</taxon>
        <taxon>Weeksellaceae</taxon>
        <taxon>Chryseobacterium group</taxon>
        <taxon>Chryseobacterium</taxon>
    </lineage>
</organism>
<protein>
    <submittedName>
        <fullName evidence="1">Uncharacterized protein</fullName>
    </submittedName>
</protein>
<reference evidence="1 2" key="1">
    <citation type="submission" date="2016-10" db="EMBL/GenBank/DDBJ databases">
        <authorList>
            <person name="de Groot N.N."/>
        </authorList>
    </citation>
    <scope>NUCLEOTIDE SEQUENCE [LARGE SCALE GENOMIC DNA]</scope>
    <source>
        <strain evidence="1 2">DSM 23031</strain>
    </source>
</reference>
<dbReference type="OrthoDB" id="1495900at2"/>